<feature type="transmembrane region" description="Helical" evidence="5">
    <location>
        <begin position="22"/>
        <end position="55"/>
    </location>
</feature>
<protein>
    <submittedName>
        <fullName evidence="6">DUF4870 domain-containing protein</fullName>
    </submittedName>
</protein>
<gene>
    <name evidence="6" type="ORF">ACFOM9_03420</name>
</gene>
<keyword evidence="3 5" id="KW-1133">Transmembrane helix</keyword>
<dbReference type="Pfam" id="PF09685">
    <property type="entry name" value="MamF_MmsF"/>
    <property type="match status" value="1"/>
</dbReference>
<evidence type="ECO:0000256" key="4">
    <source>
        <dbReference type="ARBA" id="ARBA00023136"/>
    </source>
</evidence>
<dbReference type="InterPro" id="IPR019109">
    <property type="entry name" value="MamF_MmsF"/>
</dbReference>
<comment type="subcellular location">
    <subcellularLocation>
        <location evidence="1">Membrane</location>
        <topology evidence="1">Multi-pass membrane protein</topology>
    </subcellularLocation>
</comment>
<evidence type="ECO:0000256" key="5">
    <source>
        <dbReference type="SAM" id="Phobius"/>
    </source>
</evidence>
<evidence type="ECO:0000256" key="1">
    <source>
        <dbReference type="ARBA" id="ARBA00004141"/>
    </source>
</evidence>
<evidence type="ECO:0000313" key="7">
    <source>
        <dbReference type="Proteomes" id="UP001595724"/>
    </source>
</evidence>
<feature type="transmembrane region" description="Helical" evidence="5">
    <location>
        <begin position="75"/>
        <end position="105"/>
    </location>
</feature>
<name>A0ABV7UR70_9GAMM</name>
<organism evidence="6 7">
    <name type="scientific">Luteimonas notoginsengisoli</name>
    <dbReference type="NCBI Taxonomy" id="1578200"/>
    <lineage>
        <taxon>Bacteria</taxon>
        <taxon>Pseudomonadati</taxon>
        <taxon>Pseudomonadota</taxon>
        <taxon>Gammaproteobacteria</taxon>
        <taxon>Lysobacterales</taxon>
        <taxon>Lysobacteraceae</taxon>
        <taxon>Luteimonas</taxon>
    </lineage>
</organism>
<evidence type="ECO:0000313" key="6">
    <source>
        <dbReference type="EMBL" id="MFC3659129.1"/>
    </source>
</evidence>
<proteinExistence type="predicted"/>
<dbReference type="EMBL" id="JBHRYF010000001">
    <property type="protein sequence ID" value="MFC3659129.1"/>
    <property type="molecule type" value="Genomic_DNA"/>
</dbReference>
<reference evidence="7" key="1">
    <citation type="journal article" date="2019" name="Int. J. Syst. Evol. Microbiol.">
        <title>The Global Catalogue of Microorganisms (GCM) 10K type strain sequencing project: providing services to taxonomists for standard genome sequencing and annotation.</title>
        <authorList>
            <consortium name="The Broad Institute Genomics Platform"/>
            <consortium name="The Broad Institute Genome Sequencing Center for Infectious Disease"/>
            <person name="Wu L."/>
            <person name="Ma J."/>
        </authorList>
    </citation>
    <scope>NUCLEOTIDE SEQUENCE [LARGE SCALE GENOMIC DNA]</scope>
    <source>
        <strain evidence="7">KCTC 42211</strain>
    </source>
</reference>
<accession>A0ABV7UR70</accession>
<dbReference type="RefSeq" id="WP_386706188.1">
    <property type="nucleotide sequence ID" value="NZ_JBHRYF010000001.1"/>
</dbReference>
<keyword evidence="4 5" id="KW-0472">Membrane</keyword>
<comment type="caution">
    <text evidence="6">The sequence shown here is derived from an EMBL/GenBank/DDBJ whole genome shotgun (WGS) entry which is preliminary data.</text>
</comment>
<evidence type="ECO:0000256" key="2">
    <source>
        <dbReference type="ARBA" id="ARBA00022692"/>
    </source>
</evidence>
<dbReference type="Proteomes" id="UP001595724">
    <property type="component" value="Unassembled WGS sequence"/>
</dbReference>
<sequence>MEHTADGSLPQPLSPTASERQWAALAHLSALVLALMTSWIAGFAGVLAAAVVYLIKRDDSPFASEHAREAINFNLSMFVYACVAVAIGIALIGVTVLTLGIGLLVTIPAGLVLLLAIGAIAVTWLVCSIIATVKAWNGERYRYPLTLRLFG</sequence>
<evidence type="ECO:0000256" key="3">
    <source>
        <dbReference type="ARBA" id="ARBA00022989"/>
    </source>
</evidence>
<feature type="transmembrane region" description="Helical" evidence="5">
    <location>
        <begin position="111"/>
        <end position="133"/>
    </location>
</feature>
<keyword evidence="7" id="KW-1185">Reference proteome</keyword>
<keyword evidence="2 5" id="KW-0812">Transmembrane</keyword>